<evidence type="ECO:0000256" key="2">
    <source>
        <dbReference type="SAM" id="SignalP"/>
    </source>
</evidence>
<dbReference type="Proteomes" id="UP000694700">
    <property type="component" value="Unplaced"/>
</dbReference>
<dbReference type="SMART" id="SM00409">
    <property type="entry name" value="IG"/>
    <property type="match status" value="2"/>
</dbReference>
<keyword evidence="1" id="KW-0812">Transmembrane</keyword>
<feature type="chain" id="PRO_5034216748" description="Ig-like domain-containing protein" evidence="2">
    <location>
        <begin position="18"/>
        <end position="316"/>
    </location>
</feature>
<keyword evidence="1" id="KW-1133">Transmembrane helix</keyword>
<dbReference type="PANTHER" id="PTHR21063:SF4">
    <property type="entry name" value="CD48 ANTIGEN-RELATED"/>
    <property type="match status" value="1"/>
</dbReference>
<dbReference type="Ensembl" id="ENSCCRT00015020419.1">
    <property type="protein sequence ID" value="ENSCCRP00015019712.1"/>
    <property type="gene ID" value="ENSCCRG00015008554.1"/>
</dbReference>
<dbReference type="InterPro" id="IPR003599">
    <property type="entry name" value="Ig_sub"/>
</dbReference>
<dbReference type="InterPro" id="IPR003598">
    <property type="entry name" value="Ig_sub2"/>
</dbReference>
<feature type="transmembrane region" description="Helical" evidence="1">
    <location>
        <begin position="252"/>
        <end position="276"/>
    </location>
</feature>
<dbReference type="Pfam" id="PF07686">
    <property type="entry name" value="V-set"/>
    <property type="match status" value="2"/>
</dbReference>
<feature type="domain" description="Immunoglobulin" evidence="4">
    <location>
        <begin position="136"/>
        <end position="245"/>
    </location>
</feature>
<evidence type="ECO:0000259" key="3">
    <source>
        <dbReference type="SMART" id="SM00408"/>
    </source>
</evidence>
<proteinExistence type="predicted"/>
<feature type="transmembrane region" description="Helical" evidence="1">
    <location>
        <begin position="296"/>
        <end position="313"/>
    </location>
</feature>
<evidence type="ECO:0000313" key="6">
    <source>
        <dbReference type="Proteomes" id="UP000694700"/>
    </source>
</evidence>
<reference evidence="5" key="1">
    <citation type="submission" date="2025-08" db="UniProtKB">
        <authorList>
            <consortium name="Ensembl"/>
        </authorList>
    </citation>
    <scope>IDENTIFICATION</scope>
</reference>
<dbReference type="InterPro" id="IPR013783">
    <property type="entry name" value="Ig-like_fold"/>
</dbReference>
<organism evidence="5 6">
    <name type="scientific">Cyprinus carpio</name>
    <name type="common">Common carp</name>
    <dbReference type="NCBI Taxonomy" id="7962"/>
    <lineage>
        <taxon>Eukaryota</taxon>
        <taxon>Metazoa</taxon>
        <taxon>Chordata</taxon>
        <taxon>Craniata</taxon>
        <taxon>Vertebrata</taxon>
        <taxon>Euteleostomi</taxon>
        <taxon>Actinopterygii</taxon>
        <taxon>Neopterygii</taxon>
        <taxon>Teleostei</taxon>
        <taxon>Ostariophysi</taxon>
        <taxon>Cypriniformes</taxon>
        <taxon>Cyprinidae</taxon>
        <taxon>Cyprininae</taxon>
        <taxon>Cyprinus</taxon>
    </lineage>
</organism>
<dbReference type="PANTHER" id="PTHR21063">
    <property type="entry name" value="LFA-3"/>
    <property type="match status" value="1"/>
</dbReference>
<evidence type="ECO:0000259" key="4">
    <source>
        <dbReference type="SMART" id="SM00409"/>
    </source>
</evidence>
<evidence type="ECO:0008006" key="7">
    <source>
        <dbReference type="Google" id="ProtNLM"/>
    </source>
</evidence>
<dbReference type="InterPro" id="IPR036179">
    <property type="entry name" value="Ig-like_dom_sf"/>
</dbReference>
<sequence length="316" mass="35355">MAIVEWRFCSFLFFVLSHHGFVGVDIVGESVLEGDSVTLNTYVETNQQEDIKWYFNDIRIAEISGDQSLICTDVQCNEGTERFRDRLELDHQTGSLTIINTRITDSGLYELKIISSNSISEKTFNVTVYSVSASEQDEKSVKEGESVTLDPGVVRQPNEVMRWYYKDIRIAEITGYLSNVCTDDECKERFRDRLKLDHQTGSLTITNTRTTDSGVYTLQINRNARRGNSAFSVKSFGVNVAVTVSDSGLSSAAAAGIAVAVILLLAACAAAVVIYYRKRQARKENIRMQNIGQVRYYSLIQTFSSSLIFVHISNGI</sequence>
<keyword evidence="2" id="KW-0732">Signal</keyword>
<evidence type="ECO:0000256" key="1">
    <source>
        <dbReference type="SAM" id="Phobius"/>
    </source>
</evidence>
<dbReference type="Gene3D" id="2.60.40.10">
    <property type="entry name" value="Immunoglobulins"/>
    <property type="match status" value="2"/>
</dbReference>
<accession>A0A8C1YNX2</accession>
<keyword evidence="1" id="KW-0472">Membrane</keyword>
<dbReference type="AlphaFoldDB" id="A0A8C1YNX2"/>
<dbReference type="InterPro" id="IPR013106">
    <property type="entry name" value="Ig_V-set"/>
</dbReference>
<protein>
    <recommendedName>
        <fullName evidence="7">Ig-like domain-containing protein</fullName>
    </recommendedName>
</protein>
<feature type="domain" description="Immunoglobulin subtype 2" evidence="3">
    <location>
        <begin position="32"/>
        <end position="118"/>
    </location>
</feature>
<feature type="signal peptide" evidence="2">
    <location>
        <begin position="1"/>
        <end position="17"/>
    </location>
</feature>
<evidence type="ECO:0000313" key="5">
    <source>
        <dbReference type="Ensembl" id="ENSCCRP00015019712.1"/>
    </source>
</evidence>
<name>A0A8C1YNX2_CYPCA</name>
<dbReference type="SMART" id="SM00408">
    <property type="entry name" value="IGc2"/>
    <property type="match status" value="2"/>
</dbReference>
<feature type="domain" description="Immunoglobulin subtype 2" evidence="3">
    <location>
        <begin position="142"/>
        <end position="225"/>
    </location>
</feature>
<feature type="domain" description="Immunoglobulin" evidence="4">
    <location>
        <begin position="26"/>
        <end position="129"/>
    </location>
</feature>
<dbReference type="SUPFAM" id="SSF48726">
    <property type="entry name" value="Immunoglobulin"/>
    <property type="match status" value="2"/>
</dbReference>